<dbReference type="Proteomes" id="UP001257277">
    <property type="component" value="Unassembled WGS sequence"/>
</dbReference>
<feature type="transmembrane region" description="Helical" evidence="1">
    <location>
        <begin position="12"/>
        <end position="35"/>
    </location>
</feature>
<name>A0ABU3LFH8_9FLAO</name>
<protein>
    <submittedName>
        <fullName evidence="2">Uncharacterized protein</fullName>
    </submittedName>
</protein>
<reference evidence="2 3" key="1">
    <citation type="submission" date="2023-09" db="EMBL/GenBank/DDBJ databases">
        <title>Novel taxa isolated from Blanes Bay.</title>
        <authorList>
            <person name="Rey-Velasco X."/>
            <person name="Lucena T."/>
        </authorList>
    </citation>
    <scope>NUCLEOTIDE SEQUENCE [LARGE SCALE GENOMIC DNA]</scope>
    <source>
        <strain evidence="2 3">S356</strain>
    </source>
</reference>
<gene>
    <name evidence="2" type="ORF">RQM59_08175</name>
</gene>
<proteinExistence type="predicted"/>
<feature type="transmembrane region" description="Helical" evidence="1">
    <location>
        <begin position="81"/>
        <end position="108"/>
    </location>
</feature>
<dbReference type="RefSeq" id="WP_349241613.1">
    <property type="nucleotide sequence ID" value="NZ_JAVTTO010000003.1"/>
</dbReference>
<accession>A0ABU3LFH8</accession>
<organism evidence="2 3">
    <name type="scientific">Asprobacillus argus</name>
    <dbReference type="NCBI Taxonomy" id="3076534"/>
    <lineage>
        <taxon>Bacteria</taxon>
        <taxon>Pseudomonadati</taxon>
        <taxon>Bacteroidota</taxon>
        <taxon>Flavobacteriia</taxon>
        <taxon>Flavobacteriales</taxon>
        <taxon>Flavobacteriaceae</taxon>
        <taxon>Asprobacillus</taxon>
    </lineage>
</organism>
<evidence type="ECO:0000313" key="3">
    <source>
        <dbReference type="Proteomes" id="UP001257277"/>
    </source>
</evidence>
<keyword evidence="1" id="KW-0472">Membrane</keyword>
<evidence type="ECO:0000313" key="2">
    <source>
        <dbReference type="EMBL" id="MDT7832353.1"/>
    </source>
</evidence>
<comment type="caution">
    <text evidence="2">The sequence shown here is derived from an EMBL/GenBank/DDBJ whole genome shotgun (WGS) entry which is preliminary data.</text>
</comment>
<keyword evidence="1" id="KW-0812">Transmembrane</keyword>
<dbReference type="EMBL" id="JAVTTO010000003">
    <property type="protein sequence ID" value="MDT7832353.1"/>
    <property type="molecule type" value="Genomic_DNA"/>
</dbReference>
<keyword evidence="3" id="KW-1185">Reference proteome</keyword>
<evidence type="ECO:0000256" key="1">
    <source>
        <dbReference type="SAM" id="Phobius"/>
    </source>
</evidence>
<sequence length="121" mass="13748">MKTKNTSIKKPIPLRIIFILNALMMILPFVFYYVFTTNNIQVGDLNPIWMVYTGIAYIISFVLLVFTILKRNSNAAKAIFLVNIMIAIPAGAYIGMLIAIVSLLLIFFNAKVKEYFGNNYN</sequence>
<feature type="transmembrane region" description="Helical" evidence="1">
    <location>
        <begin position="47"/>
        <end position="69"/>
    </location>
</feature>
<keyword evidence="1" id="KW-1133">Transmembrane helix</keyword>